<dbReference type="AlphaFoldDB" id="A0A3S0JLR8"/>
<protein>
    <submittedName>
        <fullName evidence="4">LytTR family transcriptional regulator</fullName>
    </submittedName>
</protein>
<proteinExistence type="predicted"/>
<evidence type="ECO:0000256" key="2">
    <source>
        <dbReference type="SAM" id="Phobius"/>
    </source>
</evidence>
<dbReference type="EMBL" id="RXLZ01000028">
    <property type="protein sequence ID" value="RTQ89067.1"/>
    <property type="molecule type" value="Genomic_DNA"/>
</dbReference>
<dbReference type="InterPro" id="IPR012379">
    <property type="entry name" value="LytTR_MHYE"/>
</dbReference>
<gene>
    <name evidence="4" type="ORF">EKL94_11175</name>
</gene>
<dbReference type="Pfam" id="PF04397">
    <property type="entry name" value="LytTR"/>
    <property type="match status" value="1"/>
</dbReference>
<feature type="transmembrane region" description="Helical" evidence="2">
    <location>
        <begin position="101"/>
        <end position="130"/>
    </location>
</feature>
<comment type="caution">
    <text evidence="4">The sequence shown here is derived from an EMBL/GenBank/DDBJ whole genome shotgun (WGS) entry which is preliminary data.</text>
</comment>
<dbReference type="PANTHER" id="PTHR37299:SF1">
    <property type="entry name" value="STAGE 0 SPORULATION PROTEIN A HOMOLOG"/>
    <property type="match status" value="1"/>
</dbReference>
<keyword evidence="2" id="KW-1133">Transmembrane helix</keyword>
<name>A0A3S0JLR8_STEMA</name>
<evidence type="ECO:0000256" key="1">
    <source>
        <dbReference type="ARBA" id="ARBA00023012"/>
    </source>
</evidence>
<keyword evidence="2" id="KW-0472">Membrane</keyword>
<keyword evidence="1" id="KW-0902">Two-component regulatory system</keyword>
<evidence type="ECO:0000259" key="3">
    <source>
        <dbReference type="PROSITE" id="PS50930"/>
    </source>
</evidence>
<feature type="transmembrane region" description="Helical" evidence="2">
    <location>
        <begin position="28"/>
        <end position="49"/>
    </location>
</feature>
<sequence length="300" mass="33339">MGNNGSMENGDSAALTAPVAERPHRPGLAVAFWSLLFLGTAAGNVLAQWMRALRDAQSFSGGAISIEEFSSALASLGLLSLLHAAAQRWPLHADTWRRRIGFYVLGGIAWWLLHVSAMVLFRKLAFALIGQHYTYGDWPAQWFYEFFKDVQTYSLLVIAVHAVAWFGRQRQGEAHLLAPPDVGPPVEPIERPQHFLVRKLGKEFLVATADVEYAQAAGNYVNLRVRGHDYPLRITMAVLEQRLDPAVFLRPHRSWLIHRGQLRSIEPLDGGEALLHMADGAKVPCSRRQLPLLRQALGAG</sequence>
<dbReference type="PROSITE" id="PS50930">
    <property type="entry name" value="HTH_LYTTR"/>
    <property type="match status" value="1"/>
</dbReference>
<reference evidence="4 5" key="1">
    <citation type="submission" date="2018-12" db="EMBL/GenBank/DDBJ databases">
        <authorList>
            <person name="Kartti S."/>
            <person name="Manni A."/>
            <person name="Chemao El Fihri M.W."/>
            <person name="Laamarti M."/>
            <person name="Temsamani L."/>
            <person name="El Jamali J.E."/>
            <person name="Ouadghiri M."/>
            <person name="Ibrahimi A."/>
            <person name="Filati-Maltouf A."/>
        </authorList>
    </citation>
    <scope>NUCLEOTIDE SEQUENCE [LARGE SCALE GENOMIC DNA]</scope>
    <source>
        <strain evidence="4 5">MDMC339</strain>
    </source>
</reference>
<dbReference type="InterPro" id="IPR046947">
    <property type="entry name" value="LytR-like"/>
</dbReference>
<dbReference type="SMART" id="SM00850">
    <property type="entry name" value="LytTR"/>
    <property type="match status" value="1"/>
</dbReference>
<dbReference type="InterPro" id="IPR007492">
    <property type="entry name" value="LytTR_DNA-bd_dom"/>
</dbReference>
<dbReference type="Proteomes" id="UP000271705">
    <property type="component" value="Unassembled WGS sequence"/>
</dbReference>
<dbReference type="PANTHER" id="PTHR37299">
    <property type="entry name" value="TRANSCRIPTIONAL REGULATOR-RELATED"/>
    <property type="match status" value="1"/>
</dbReference>
<feature type="transmembrane region" description="Helical" evidence="2">
    <location>
        <begin position="69"/>
        <end position="89"/>
    </location>
</feature>
<dbReference type="GO" id="GO:0003677">
    <property type="term" value="F:DNA binding"/>
    <property type="evidence" value="ECO:0007669"/>
    <property type="project" value="InterPro"/>
</dbReference>
<evidence type="ECO:0000313" key="5">
    <source>
        <dbReference type="Proteomes" id="UP000271705"/>
    </source>
</evidence>
<dbReference type="GO" id="GO:0000156">
    <property type="term" value="F:phosphorelay response regulator activity"/>
    <property type="evidence" value="ECO:0007669"/>
    <property type="project" value="InterPro"/>
</dbReference>
<dbReference type="Gene3D" id="2.40.50.1020">
    <property type="entry name" value="LytTr DNA-binding domain"/>
    <property type="match status" value="1"/>
</dbReference>
<evidence type="ECO:0000313" key="4">
    <source>
        <dbReference type="EMBL" id="RTQ89067.1"/>
    </source>
</evidence>
<organism evidence="4 5">
    <name type="scientific">Stenotrophomonas maltophilia</name>
    <name type="common">Pseudomonas maltophilia</name>
    <name type="synonym">Xanthomonas maltophilia</name>
    <dbReference type="NCBI Taxonomy" id="40324"/>
    <lineage>
        <taxon>Bacteria</taxon>
        <taxon>Pseudomonadati</taxon>
        <taxon>Pseudomonadota</taxon>
        <taxon>Gammaproteobacteria</taxon>
        <taxon>Lysobacterales</taxon>
        <taxon>Lysobacteraceae</taxon>
        <taxon>Stenotrophomonas</taxon>
        <taxon>Stenotrophomonas maltophilia group</taxon>
    </lineage>
</organism>
<accession>A0A3S0JLR8</accession>
<keyword evidence="2" id="KW-0812">Transmembrane</keyword>
<dbReference type="PIRSF" id="PIRSF031767">
    <property type="entry name" value="MHYE_LytTR"/>
    <property type="match status" value="1"/>
</dbReference>
<feature type="domain" description="HTH LytTR-type" evidence="3">
    <location>
        <begin position="195"/>
        <end position="299"/>
    </location>
</feature>